<dbReference type="RefSeq" id="WP_089741768.1">
    <property type="nucleotide sequence ID" value="NZ_FOGL01000013.1"/>
</dbReference>
<dbReference type="GO" id="GO:0006310">
    <property type="term" value="P:DNA recombination"/>
    <property type="evidence" value="ECO:0007669"/>
    <property type="project" value="UniProtKB-KW"/>
</dbReference>
<protein>
    <submittedName>
        <fullName evidence="4">Phage integrase, N-terminal SAM-like domain</fullName>
    </submittedName>
</protein>
<keyword evidence="2" id="KW-0233">DNA recombination</keyword>
<proteinExistence type="predicted"/>
<evidence type="ECO:0000256" key="1">
    <source>
        <dbReference type="ARBA" id="ARBA00023125"/>
    </source>
</evidence>
<organism evidence="4 5">
    <name type="scientific">Gracilibacillus ureilyticus</name>
    <dbReference type="NCBI Taxonomy" id="531814"/>
    <lineage>
        <taxon>Bacteria</taxon>
        <taxon>Bacillati</taxon>
        <taxon>Bacillota</taxon>
        <taxon>Bacilli</taxon>
        <taxon>Bacillales</taxon>
        <taxon>Bacillaceae</taxon>
        <taxon>Gracilibacillus</taxon>
    </lineage>
</organism>
<gene>
    <name evidence="4" type="ORF">SAMN04487944_11381</name>
</gene>
<dbReference type="InterPro" id="IPR010998">
    <property type="entry name" value="Integrase_recombinase_N"/>
</dbReference>
<dbReference type="InterPro" id="IPR004107">
    <property type="entry name" value="Integrase_SAM-like_N"/>
</dbReference>
<dbReference type="GO" id="GO:0015074">
    <property type="term" value="P:DNA integration"/>
    <property type="evidence" value="ECO:0007669"/>
    <property type="project" value="InterPro"/>
</dbReference>
<feature type="domain" description="Integrase SAM-like N-terminal" evidence="3">
    <location>
        <begin position="61"/>
        <end position="114"/>
    </location>
</feature>
<evidence type="ECO:0000313" key="4">
    <source>
        <dbReference type="EMBL" id="SER94422.1"/>
    </source>
</evidence>
<evidence type="ECO:0000259" key="3">
    <source>
        <dbReference type="Pfam" id="PF14659"/>
    </source>
</evidence>
<dbReference type="Gene3D" id="1.10.443.10">
    <property type="entry name" value="Intergrase catalytic core"/>
    <property type="match status" value="1"/>
</dbReference>
<dbReference type="Gene3D" id="1.10.150.130">
    <property type="match status" value="1"/>
</dbReference>
<dbReference type="OrthoDB" id="9803188at2"/>
<dbReference type="EMBL" id="FOGL01000013">
    <property type="protein sequence ID" value="SER94422.1"/>
    <property type="molecule type" value="Genomic_DNA"/>
</dbReference>
<keyword evidence="1" id="KW-0238">DNA-binding</keyword>
<dbReference type="SUPFAM" id="SSF56349">
    <property type="entry name" value="DNA breaking-rejoining enzymes"/>
    <property type="match status" value="1"/>
</dbReference>
<accession>A0A1H9TB23</accession>
<keyword evidence="5" id="KW-1185">Reference proteome</keyword>
<dbReference type="AlphaFoldDB" id="A0A1H9TB23"/>
<reference evidence="4 5" key="1">
    <citation type="submission" date="2016-10" db="EMBL/GenBank/DDBJ databases">
        <authorList>
            <person name="de Groot N.N."/>
        </authorList>
    </citation>
    <scope>NUCLEOTIDE SEQUENCE [LARGE SCALE GENOMIC DNA]</scope>
    <source>
        <strain evidence="4 5">CGMCC 1.7727</strain>
    </source>
</reference>
<sequence>MASIIKKGKGYGYSICNMEDGKQKPIRKFGLKTIKEARIAANEIENMLAKGALPQLEPLPFNKYFNKWTDLYKKDIFISTRNNYNYSGLLLKNFFGNMPIQKIDRDKYQEFLNSIGENRAKETVQKVNDHIRSCVENAVIDQIIPHNFTRKTNIYYTNDAKSPVEKHLNVGDSQRLYKTLYERIINEGKKSGLSTYMVFLALARYTHASVLLSKGLPLQYVSERLGHRNIDTTKHLLDLYSTQIEKIQ</sequence>
<dbReference type="InterPro" id="IPR011010">
    <property type="entry name" value="DNA_brk_join_enz"/>
</dbReference>
<name>A0A1H9TB23_9BACI</name>
<evidence type="ECO:0000256" key="2">
    <source>
        <dbReference type="ARBA" id="ARBA00023172"/>
    </source>
</evidence>
<dbReference type="Proteomes" id="UP000199687">
    <property type="component" value="Unassembled WGS sequence"/>
</dbReference>
<evidence type="ECO:0000313" key="5">
    <source>
        <dbReference type="Proteomes" id="UP000199687"/>
    </source>
</evidence>
<dbReference type="InterPro" id="IPR013762">
    <property type="entry name" value="Integrase-like_cat_sf"/>
</dbReference>
<dbReference type="GO" id="GO:0003677">
    <property type="term" value="F:DNA binding"/>
    <property type="evidence" value="ECO:0007669"/>
    <property type="project" value="UniProtKB-KW"/>
</dbReference>
<dbReference type="Pfam" id="PF14659">
    <property type="entry name" value="Phage_int_SAM_3"/>
    <property type="match status" value="1"/>
</dbReference>
<dbReference type="STRING" id="531814.SAMN04487944_11381"/>